<sequence>MPKDILSLNFQEAKDFLLKQESYITTNLPKYFEFNNLLLELSKELKQEKFIKFANPNENPKNYEDINYKLLTNKNGKHDWRPIQLIHPVIYVSLVNQITKEENWKKIKDRFLQIKKRSIVECMSLPIVSETKQSSKKEQILFWWENIEQKSLELSLEFSSIYHTDISDCYGSIYTHSIPWAIHSKNNIKYNWTKKSKKYFIGNDIDIHIQAMSNSQTNGIPQGSILMDFIAEIVLSYADLLLSVKLKNKYNKSDFRILRYRDDYRIFVNNPNIADEIIKNLTEVLIELGLKLNSHKTFMSNDIIGASIKPDKLDWMSRGKKSISVQKQLLVLHQFSNKHPNSGTLEKELQNILVNINIMTRDKTIKKVLINFKYTIKKRVLTIEDYQYHFDKLCKINIKKKKNFIEKNNINVLISIVVNIAFHNPKAYTISIAIINKLFTLIEDKSVIEIAEKTIMKFQTIPNTGYMEIWLQRSIIKLDYQKLQLKEKMCRLVNGEDIKLWNNCWLQANIVEIFNKNKIVNHSSIQNTPEIIDINDISFSVYDGQ</sequence>
<evidence type="ECO:0000313" key="3">
    <source>
        <dbReference type="Proteomes" id="UP000593719"/>
    </source>
</evidence>
<protein>
    <submittedName>
        <fullName evidence="2">RNA-directed DNA polymerase</fullName>
    </submittedName>
</protein>
<gene>
    <name evidence="2" type="ORF">FJR45_09650</name>
</gene>
<keyword evidence="3" id="KW-1185">Reference proteome</keyword>
<feature type="domain" description="Reverse transcriptase" evidence="1">
    <location>
        <begin position="52"/>
        <end position="320"/>
    </location>
</feature>
<dbReference type="InterPro" id="IPR043502">
    <property type="entry name" value="DNA/RNA_pol_sf"/>
</dbReference>
<keyword evidence="2" id="KW-0695">RNA-directed DNA polymerase</keyword>
<proteinExistence type="predicted"/>
<reference evidence="2 3" key="1">
    <citation type="submission" date="2019-06" db="EMBL/GenBank/DDBJ databases">
        <title>Sulfurimonas gotlandica sp. nov., a chemoautotrophic and psychrotolerant epsilonproteobacterium isolated from a pelagic redoxcline, and an emended description of the genus Sulfurimonas.</title>
        <authorList>
            <person name="Wang S."/>
            <person name="Jiang L."/>
            <person name="Shao Z."/>
        </authorList>
    </citation>
    <scope>NUCLEOTIDE SEQUENCE [LARGE SCALE GENOMIC DNA]</scope>
    <source>
        <strain evidence="2 3">S2-6</strain>
    </source>
</reference>
<dbReference type="Proteomes" id="UP000593719">
    <property type="component" value="Chromosome"/>
</dbReference>
<dbReference type="CDD" id="cd01646">
    <property type="entry name" value="RT_Bac_retron_I"/>
    <property type="match status" value="1"/>
</dbReference>
<dbReference type="SUPFAM" id="SSF56672">
    <property type="entry name" value="DNA/RNA polymerases"/>
    <property type="match status" value="1"/>
</dbReference>
<dbReference type="AlphaFoldDB" id="A0A7M1B655"/>
<keyword evidence="2" id="KW-0808">Transferase</keyword>
<keyword evidence="2" id="KW-0548">Nucleotidyltransferase</keyword>
<dbReference type="PROSITE" id="PS50878">
    <property type="entry name" value="RT_POL"/>
    <property type="match status" value="1"/>
</dbReference>
<evidence type="ECO:0000313" key="2">
    <source>
        <dbReference type="EMBL" id="QOP44192.1"/>
    </source>
</evidence>
<dbReference type="RefSeq" id="WP_193150353.1">
    <property type="nucleotide sequence ID" value="NZ_CP041235.1"/>
</dbReference>
<dbReference type="InterPro" id="IPR000477">
    <property type="entry name" value="RT_dom"/>
</dbReference>
<accession>A0A7M1B655</accession>
<dbReference type="KEGG" id="ssei:FJR45_09650"/>
<organism evidence="2 3">
    <name type="scientific">Sulfurimonas sediminis</name>
    <dbReference type="NCBI Taxonomy" id="2590020"/>
    <lineage>
        <taxon>Bacteria</taxon>
        <taxon>Pseudomonadati</taxon>
        <taxon>Campylobacterota</taxon>
        <taxon>Epsilonproteobacteria</taxon>
        <taxon>Campylobacterales</taxon>
        <taxon>Sulfurimonadaceae</taxon>
        <taxon>Sulfurimonas</taxon>
    </lineage>
</organism>
<dbReference type="Pfam" id="PF00078">
    <property type="entry name" value="RVT_1"/>
    <property type="match status" value="1"/>
</dbReference>
<evidence type="ECO:0000259" key="1">
    <source>
        <dbReference type="PROSITE" id="PS50878"/>
    </source>
</evidence>
<name>A0A7M1B655_9BACT</name>
<dbReference type="GO" id="GO:0003964">
    <property type="term" value="F:RNA-directed DNA polymerase activity"/>
    <property type="evidence" value="ECO:0007669"/>
    <property type="project" value="UniProtKB-KW"/>
</dbReference>
<dbReference type="EMBL" id="CP041235">
    <property type="protein sequence ID" value="QOP44192.1"/>
    <property type="molecule type" value="Genomic_DNA"/>
</dbReference>